<comment type="subcellular location">
    <subcellularLocation>
        <location evidence="11">Cell membrane</location>
        <topology evidence="11">Multi-pass membrane protein</topology>
    </subcellularLocation>
    <subcellularLocation>
        <location evidence="11">Postsynaptic cell membrane</location>
        <topology evidence="11">Multi-pass membrane protein</topology>
    </subcellularLocation>
</comment>
<evidence type="ECO:0000256" key="8">
    <source>
        <dbReference type="ARBA" id="ARBA00023224"/>
    </source>
</evidence>
<comment type="function">
    <text evidence="11">The muscarinic acetylcholine receptor mediates various cellular responses, including inhibition of adenylate cyclase, breakdown of phosphoinositides and modulation of potassium channels through the action of G proteins.</text>
</comment>
<comment type="similarity">
    <text evidence="11">Belongs to the G-protein coupled receptor 1 family. Muscarinic acetylcholine receptor subfamily.</text>
</comment>
<keyword evidence="2 10" id="KW-0812">Transmembrane</keyword>
<dbReference type="Ensembl" id="ENSSORT00005017493.1">
    <property type="protein sequence ID" value="ENSSORP00005016980.1"/>
    <property type="gene ID" value="ENSSORG00005008554.1"/>
</dbReference>
<dbReference type="PANTHER" id="PTHR24247:SF180">
    <property type="entry name" value="MUSCARINIC ACETYLCHOLINE RECEPTOR M4"/>
    <property type="match status" value="1"/>
</dbReference>
<evidence type="ECO:0000313" key="14">
    <source>
        <dbReference type="Ensembl" id="ENSSORP00005016980.1"/>
    </source>
</evidence>
<reference evidence="14" key="1">
    <citation type="submission" date="2019-06" db="EMBL/GenBank/DDBJ databases">
        <authorList>
            <consortium name="Wellcome Sanger Institute Data Sharing"/>
        </authorList>
    </citation>
    <scope>NUCLEOTIDE SEQUENCE [LARGE SCALE GENOMIC DNA]</scope>
</reference>
<evidence type="ECO:0000256" key="6">
    <source>
        <dbReference type="ARBA" id="ARBA00023136"/>
    </source>
</evidence>
<dbReference type="InParanoid" id="A0A672ZIQ5"/>
<dbReference type="Proteomes" id="UP000472271">
    <property type="component" value="Chromosome 6"/>
</dbReference>
<feature type="transmembrane region" description="Helical" evidence="11">
    <location>
        <begin position="361"/>
        <end position="379"/>
    </location>
</feature>
<evidence type="ECO:0000256" key="4">
    <source>
        <dbReference type="ARBA" id="ARBA00023018"/>
    </source>
</evidence>
<comment type="caution">
    <text evidence="11">Lacks conserved residue(s) required for the propagation of feature annotation.</text>
</comment>
<dbReference type="GO" id="GO:0004993">
    <property type="term" value="F:G protein-coupled serotonin receptor activity"/>
    <property type="evidence" value="ECO:0007669"/>
    <property type="project" value="TreeGrafter"/>
</dbReference>
<dbReference type="InterPro" id="IPR000995">
    <property type="entry name" value="Musac_Ach_rcpt"/>
</dbReference>
<evidence type="ECO:0000259" key="13">
    <source>
        <dbReference type="PROSITE" id="PS50262"/>
    </source>
</evidence>
<evidence type="ECO:0000256" key="3">
    <source>
        <dbReference type="ARBA" id="ARBA00022989"/>
    </source>
</evidence>
<name>A0A672ZIQ5_9TELE</name>
<dbReference type="PROSITE" id="PS00237">
    <property type="entry name" value="G_PROTEIN_RECEP_F1_1"/>
    <property type="match status" value="1"/>
</dbReference>
<feature type="transmembrane region" description="Helical" evidence="11">
    <location>
        <begin position="116"/>
        <end position="134"/>
    </location>
</feature>
<keyword evidence="5 10" id="KW-0297">G-protein coupled receptor</keyword>
<protein>
    <recommendedName>
        <fullName evidence="11">Muscarinic acetylcholine receptor</fullName>
    </recommendedName>
</protein>
<keyword evidence="6 11" id="KW-0472">Membrane</keyword>
<dbReference type="PANTHER" id="PTHR24247">
    <property type="entry name" value="5-HYDROXYTRYPTAMINE RECEPTOR"/>
    <property type="match status" value="1"/>
</dbReference>
<dbReference type="GO" id="GO:0030425">
    <property type="term" value="C:dendrite"/>
    <property type="evidence" value="ECO:0007669"/>
    <property type="project" value="TreeGrafter"/>
</dbReference>
<evidence type="ECO:0000256" key="9">
    <source>
        <dbReference type="ARBA" id="ARBA00023257"/>
    </source>
</evidence>
<evidence type="ECO:0000256" key="5">
    <source>
        <dbReference type="ARBA" id="ARBA00023040"/>
    </source>
</evidence>
<feature type="domain" description="G-protein coupled receptors family 1 profile" evidence="13">
    <location>
        <begin position="55"/>
        <end position="416"/>
    </location>
</feature>
<feature type="region of interest" description="Disordered" evidence="12">
    <location>
        <begin position="264"/>
        <end position="310"/>
    </location>
</feature>
<sequence>MKTLNINSPDLNASLRPCFNATCRSPSEAACPYSTAEVVLIVMATTSLSLVTVLGNTLVILSIKVNRRLRTVNNYFLLSLAVADLLIGLVSMNLYALHMVRGYWPLGAVVCDTWLVLDYAVSSASVMNLLIISLDRYFCMTRPLSYPARRTGRMAGLMIAAAWLLSFILWTPAILCWQRVKGKRAVPDDDCYILLLGSPAVTIGTTVPSFYLPALIMIGLYSSVSAASRSRLSTLRSDRDTLRTSSPSVKDFLLKRRSWVTADPETRTGSELSQNQSESSTAKSRRNRKSPRSPCDTVITSVGAPSPSQCQLKETDYNKMEADSSSNTDVHRRASAMLSAFPSFKSQERRKRRVIARERKVTKTILAILLAFILTWTPYNIMAVIAPFCHFCIPKVLWRVGCWLCYINSAVNPCCYALCNVAFRKTFCSLLRCHGRRL</sequence>
<dbReference type="GO" id="GO:0016907">
    <property type="term" value="F:G protein-coupled acetylcholine receptor activity"/>
    <property type="evidence" value="ECO:0007669"/>
    <property type="project" value="UniProtKB-UniRule"/>
</dbReference>
<feature type="transmembrane region" description="Helical" evidence="11">
    <location>
        <begin position="75"/>
        <end position="96"/>
    </location>
</feature>
<dbReference type="SUPFAM" id="SSF81321">
    <property type="entry name" value="Family A G protein-coupled receptor-like"/>
    <property type="match status" value="1"/>
</dbReference>
<proteinExistence type="inferred from homology"/>
<dbReference type="PRINTS" id="PR00237">
    <property type="entry name" value="GPCRRHODOPSN"/>
</dbReference>
<evidence type="ECO:0000256" key="11">
    <source>
        <dbReference type="RuleBase" id="RU361191"/>
    </source>
</evidence>
<keyword evidence="15" id="KW-1185">Reference proteome</keyword>
<dbReference type="CDD" id="cd15049">
    <property type="entry name" value="7tmA_mAChR"/>
    <property type="match status" value="1"/>
</dbReference>
<keyword evidence="4 11" id="KW-0770">Synapse</keyword>
<feature type="transmembrane region" description="Helical" evidence="11">
    <location>
        <begin position="38"/>
        <end position="63"/>
    </location>
</feature>
<dbReference type="PRINTS" id="PR00243">
    <property type="entry name" value="MUSCARINICR"/>
</dbReference>
<dbReference type="InterPro" id="IPR017452">
    <property type="entry name" value="GPCR_Rhodpsn_7TM"/>
</dbReference>
<evidence type="ECO:0000313" key="15">
    <source>
        <dbReference type="Proteomes" id="UP000472271"/>
    </source>
</evidence>
<feature type="transmembrane region" description="Helical" evidence="11">
    <location>
        <begin position="155"/>
        <end position="180"/>
    </location>
</feature>
<dbReference type="Pfam" id="PF00001">
    <property type="entry name" value="7tm_1"/>
    <property type="match status" value="1"/>
</dbReference>
<dbReference type="Gene3D" id="1.20.1070.10">
    <property type="entry name" value="Rhodopsin 7-helix transmembrane proteins"/>
    <property type="match status" value="2"/>
</dbReference>
<evidence type="ECO:0000256" key="2">
    <source>
        <dbReference type="ARBA" id="ARBA00022692"/>
    </source>
</evidence>
<dbReference type="PROSITE" id="PS50262">
    <property type="entry name" value="G_PROTEIN_RECEP_F1_2"/>
    <property type="match status" value="1"/>
</dbReference>
<evidence type="ECO:0000256" key="12">
    <source>
        <dbReference type="SAM" id="MobiDB-lite"/>
    </source>
</evidence>
<reference evidence="14" key="3">
    <citation type="submission" date="2025-09" db="UniProtKB">
        <authorList>
            <consortium name="Ensembl"/>
        </authorList>
    </citation>
    <scope>IDENTIFICATION</scope>
</reference>
<dbReference type="InterPro" id="IPR000276">
    <property type="entry name" value="GPCR_Rhodpsn"/>
</dbReference>
<dbReference type="GO" id="GO:0007187">
    <property type="term" value="P:G protein-coupled receptor signaling pathway, coupled to cyclic nucleotide second messenger"/>
    <property type="evidence" value="ECO:0007669"/>
    <property type="project" value="TreeGrafter"/>
</dbReference>
<evidence type="ECO:0000256" key="7">
    <source>
        <dbReference type="ARBA" id="ARBA00023170"/>
    </source>
</evidence>
<feature type="transmembrane region" description="Helical" evidence="11">
    <location>
        <begin position="192"/>
        <end position="221"/>
    </location>
</feature>
<evidence type="ECO:0000256" key="1">
    <source>
        <dbReference type="ARBA" id="ARBA00022475"/>
    </source>
</evidence>
<dbReference type="AlphaFoldDB" id="A0A672ZIQ5"/>
<keyword evidence="1 11" id="KW-1003">Cell membrane</keyword>
<keyword evidence="7 10" id="KW-0675">Receptor</keyword>
<dbReference type="GO" id="GO:0007197">
    <property type="term" value="P:adenylate cyclase-inhibiting G protein-coupled acetylcholine receptor signaling pathway"/>
    <property type="evidence" value="ECO:0007669"/>
    <property type="project" value="TreeGrafter"/>
</dbReference>
<organism evidence="14 15">
    <name type="scientific">Sphaeramia orbicularis</name>
    <name type="common">orbiculate cardinalfish</name>
    <dbReference type="NCBI Taxonomy" id="375764"/>
    <lineage>
        <taxon>Eukaryota</taxon>
        <taxon>Metazoa</taxon>
        <taxon>Chordata</taxon>
        <taxon>Craniata</taxon>
        <taxon>Vertebrata</taxon>
        <taxon>Euteleostomi</taxon>
        <taxon>Actinopterygii</taxon>
        <taxon>Neopterygii</taxon>
        <taxon>Teleostei</taxon>
        <taxon>Neoteleostei</taxon>
        <taxon>Acanthomorphata</taxon>
        <taxon>Gobiaria</taxon>
        <taxon>Kurtiformes</taxon>
        <taxon>Apogonoidei</taxon>
        <taxon>Apogonidae</taxon>
        <taxon>Apogoninae</taxon>
        <taxon>Sphaeramia</taxon>
    </lineage>
</organism>
<keyword evidence="3 11" id="KW-1133">Transmembrane helix</keyword>
<feature type="compositionally biased region" description="Polar residues" evidence="12">
    <location>
        <begin position="267"/>
        <end position="282"/>
    </location>
</feature>
<dbReference type="GO" id="GO:0045211">
    <property type="term" value="C:postsynaptic membrane"/>
    <property type="evidence" value="ECO:0007669"/>
    <property type="project" value="UniProtKB-SubCell"/>
</dbReference>
<evidence type="ECO:0000256" key="10">
    <source>
        <dbReference type="RuleBase" id="RU000688"/>
    </source>
</evidence>
<accession>A0A672ZIQ5</accession>
<keyword evidence="8 10" id="KW-0807">Transducer</keyword>
<keyword evidence="9 11" id="KW-0628">Postsynaptic cell membrane</keyword>
<reference evidence="14" key="2">
    <citation type="submission" date="2025-08" db="UniProtKB">
        <authorList>
            <consortium name="Ensembl"/>
        </authorList>
    </citation>
    <scope>IDENTIFICATION</scope>
</reference>